<reference evidence="3 4" key="1">
    <citation type="journal article" date="2018" name="Nat. Ecol. Evol.">
        <title>Genomic signatures of mitonuclear coevolution across populations of Tigriopus californicus.</title>
        <authorList>
            <person name="Barreto F.S."/>
            <person name="Watson E.T."/>
            <person name="Lima T.G."/>
            <person name="Willett C.S."/>
            <person name="Edmands S."/>
            <person name="Li W."/>
            <person name="Burton R.S."/>
        </authorList>
    </citation>
    <scope>NUCLEOTIDE SEQUENCE [LARGE SCALE GENOMIC DNA]</scope>
    <source>
        <strain evidence="3 4">San Diego</strain>
    </source>
</reference>
<sequence>MKTIIIFACVLGAVIVQGQGQEESSDYTESLCDCGESTYQPVCGDDGQTYSSVCEAKCSEQEPQCEGECPCPESPSDLPTRIQKVCPFYIRKVCGDNGNTFDNECQAENNGVSVQCEGECPCGENAEEEQEDCPFCCTSSSVECQGKRVDCSRCDRT</sequence>
<dbReference type="SUPFAM" id="SSF100895">
    <property type="entry name" value="Kazal-type serine protease inhibitors"/>
    <property type="match status" value="2"/>
</dbReference>
<feature type="signal peptide" evidence="1">
    <location>
        <begin position="1"/>
        <end position="20"/>
    </location>
</feature>
<evidence type="ECO:0000259" key="2">
    <source>
        <dbReference type="PROSITE" id="PS51465"/>
    </source>
</evidence>
<proteinExistence type="predicted"/>
<dbReference type="Gene3D" id="3.30.60.30">
    <property type="match status" value="2"/>
</dbReference>
<keyword evidence="1" id="KW-0732">Signal</keyword>
<dbReference type="InterPro" id="IPR002350">
    <property type="entry name" value="Kazal_dom"/>
</dbReference>
<organism evidence="3 4">
    <name type="scientific">Tigriopus californicus</name>
    <name type="common">Marine copepod</name>
    <dbReference type="NCBI Taxonomy" id="6832"/>
    <lineage>
        <taxon>Eukaryota</taxon>
        <taxon>Metazoa</taxon>
        <taxon>Ecdysozoa</taxon>
        <taxon>Arthropoda</taxon>
        <taxon>Crustacea</taxon>
        <taxon>Multicrustacea</taxon>
        <taxon>Hexanauplia</taxon>
        <taxon>Copepoda</taxon>
        <taxon>Harpacticoida</taxon>
        <taxon>Harpacticidae</taxon>
        <taxon>Tigriopus</taxon>
    </lineage>
</organism>
<name>A0A553NYR8_TIGCA</name>
<gene>
    <name evidence="3" type="ORF">TCAL_16443</name>
</gene>
<dbReference type="SMART" id="SM00280">
    <property type="entry name" value="KAZAL"/>
    <property type="match status" value="2"/>
</dbReference>
<dbReference type="Pfam" id="PF07648">
    <property type="entry name" value="Kazal_2"/>
    <property type="match status" value="1"/>
</dbReference>
<feature type="domain" description="Kazal-like" evidence="2">
    <location>
        <begin position="18"/>
        <end position="70"/>
    </location>
</feature>
<dbReference type="CDD" id="cd00104">
    <property type="entry name" value="KAZAL_FS"/>
    <property type="match status" value="1"/>
</dbReference>
<dbReference type="InterPro" id="IPR036058">
    <property type="entry name" value="Kazal_dom_sf"/>
</dbReference>
<comment type="caution">
    <text evidence="3">The sequence shown here is derived from an EMBL/GenBank/DDBJ whole genome shotgun (WGS) entry which is preliminary data.</text>
</comment>
<feature type="chain" id="PRO_5021859107" description="Kazal-like domain-containing protein" evidence="1">
    <location>
        <begin position="21"/>
        <end position="157"/>
    </location>
</feature>
<accession>A0A553NYR8</accession>
<dbReference type="Pfam" id="PF00050">
    <property type="entry name" value="Kazal_1"/>
    <property type="match status" value="1"/>
</dbReference>
<dbReference type="Proteomes" id="UP000318571">
    <property type="component" value="Chromosome 9"/>
</dbReference>
<keyword evidence="4" id="KW-1185">Reference proteome</keyword>
<dbReference type="AlphaFoldDB" id="A0A553NYR8"/>
<dbReference type="PROSITE" id="PS51465">
    <property type="entry name" value="KAZAL_2"/>
    <property type="match status" value="2"/>
</dbReference>
<feature type="domain" description="Kazal-like" evidence="2">
    <location>
        <begin position="86"/>
        <end position="121"/>
    </location>
</feature>
<evidence type="ECO:0000313" key="4">
    <source>
        <dbReference type="Proteomes" id="UP000318571"/>
    </source>
</evidence>
<evidence type="ECO:0000256" key="1">
    <source>
        <dbReference type="SAM" id="SignalP"/>
    </source>
</evidence>
<evidence type="ECO:0000313" key="3">
    <source>
        <dbReference type="EMBL" id="TRY70552.1"/>
    </source>
</evidence>
<dbReference type="EMBL" id="VCGU01000009">
    <property type="protein sequence ID" value="TRY70552.1"/>
    <property type="molecule type" value="Genomic_DNA"/>
</dbReference>
<protein>
    <recommendedName>
        <fullName evidence="2">Kazal-like domain-containing protein</fullName>
    </recommendedName>
</protein>